<comment type="similarity">
    <text evidence="1">Belongs to the TRAFAC class TrmE-Era-EngA-EngB-Septin-like GTPase superfamily. AIG1/Toc34/Toc159-like paraseptin GTPase family. IAN subfamily.</text>
</comment>
<dbReference type="PROSITE" id="PS51720">
    <property type="entry name" value="G_AIG1"/>
    <property type="match status" value="1"/>
</dbReference>
<name>A0A3B5KCE9_TAKRU</name>
<feature type="compositionally biased region" description="Basic and acidic residues" evidence="5">
    <location>
        <begin position="717"/>
        <end position="730"/>
    </location>
</feature>
<dbReference type="InterPro" id="IPR027417">
    <property type="entry name" value="P-loop_NTPase"/>
</dbReference>
<dbReference type="PANTHER" id="PTHR10903:SF170">
    <property type="entry name" value="GTPASE IMAP FAMILY MEMBER 7"/>
    <property type="match status" value="1"/>
</dbReference>
<sequence>MAASATATTPRILMFGKNPTEMMKLSHFITGKHNQKKSIRFRPSPTVVQTLNIFSHPGNRVKHDMKRCVAQCHPGPNVLLLLVKPSDFTEEDRQILNFALSFFGHDAIKHLMVILTQSDGGGNPFVNQLIEDGSHKVHMINLEETDLQDEDSRELLEKMEIIIQGNGGQHLNFSGENDVTPYPKESPNLVLCGRHNHLKMLVLNVILGKKTVPPAYLTEDVKMVMLPSLSERSKEEAKKAALESFSYCDSGVINALLLVLPLQPPSKEDVKELEAIQAAFGAKVKDFIVILFIIEGRVNNSWVERFLKQNRDIEQIVQSCSGQYKTIDILDKQQVFQAMHVVKEMKTVTGFRREDMYNTPVSRQLSLLQSSGRPRLLPKRASLRKHPAPKLLEKPNVPYPPSQGAMQLASPAERTKLLRMMLIGKTGSGKSATGNTILGQKHFESRVGINSVTRQCQTASGVIDGYRVALVDTPGLFDTSFSNEDTKRELVKCMSLLAPGPHVFLLVLRIGRFTWEEKITVALTTTFFGEKSKDFIIIIFTWGDELKGQSIDSYLAQDKEGSLQTLITQCGGRYVVFNNKDQHNRSQVSQLLVKVEEMIKKNGKGYYTTEMFRETEDVIGKITEKIMKEKEQEILVQQRTFKLHHQQVKQRRKESIAESKDNLDPKYEELRDLQEVIKIEEEKRDQEKKQKKRQEEAKPQKFQSIFKGLKKGPKSAQESDTRTQRRAEVTKEKEVWELESKEWGGQRALEDKKKHTENQELLQKLKELDVKESVTRKNLEEERELKHIQEEYEKKQQEIKRRYEEDARKEAQELICVEQTYIIDVLDKIDICVTQVQSLLQSQNEDYDELRKKQKMEEEELRLKQTAKGNLDKEISKLKMRHREELQQWINERMEIPGRNRPKPCTII</sequence>
<dbReference type="InParanoid" id="A0A3B5KCE9"/>
<dbReference type="SUPFAM" id="SSF52540">
    <property type="entry name" value="P-loop containing nucleoside triphosphate hydrolases"/>
    <property type="match status" value="1"/>
</dbReference>
<evidence type="ECO:0000256" key="1">
    <source>
        <dbReference type="ARBA" id="ARBA00008535"/>
    </source>
</evidence>
<dbReference type="InterPro" id="IPR045058">
    <property type="entry name" value="GIMA/IAN/Toc"/>
</dbReference>
<feature type="domain" description="AIG1-type G" evidence="6">
    <location>
        <begin position="415"/>
        <end position="616"/>
    </location>
</feature>
<dbReference type="GO" id="GO:0005525">
    <property type="term" value="F:GTP binding"/>
    <property type="evidence" value="ECO:0007669"/>
    <property type="project" value="UniProtKB-KW"/>
</dbReference>
<feature type="compositionally biased region" description="Basic and acidic residues" evidence="5">
    <location>
        <begin position="681"/>
        <end position="699"/>
    </location>
</feature>
<organism evidence="7 8">
    <name type="scientific">Takifugu rubripes</name>
    <name type="common">Japanese pufferfish</name>
    <name type="synonym">Fugu rubripes</name>
    <dbReference type="NCBI Taxonomy" id="31033"/>
    <lineage>
        <taxon>Eukaryota</taxon>
        <taxon>Metazoa</taxon>
        <taxon>Chordata</taxon>
        <taxon>Craniata</taxon>
        <taxon>Vertebrata</taxon>
        <taxon>Euteleostomi</taxon>
        <taxon>Actinopterygii</taxon>
        <taxon>Neopterygii</taxon>
        <taxon>Teleostei</taxon>
        <taxon>Neoteleostei</taxon>
        <taxon>Acanthomorphata</taxon>
        <taxon>Eupercaria</taxon>
        <taxon>Tetraodontiformes</taxon>
        <taxon>Tetradontoidea</taxon>
        <taxon>Tetraodontidae</taxon>
        <taxon>Takifugu</taxon>
    </lineage>
</organism>
<reference evidence="7" key="2">
    <citation type="submission" date="2025-08" db="UniProtKB">
        <authorList>
            <consortium name="Ensembl"/>
        </authorList>
    </citation>
    <scope>IDENTIFICATION</scope>
</reference>
<dbReference type="CDD" id="cd01852">
    <property type="entry name" value="AIG1"/>
    <property type="match status" value="1"/>
</dbReference>
<protein>
    <submittedName>
        <fullName evidence="7">GTPase IMAP family member 8-like</fullName>
    </submittedName>
</protein>
<dbReference type="FunFam" id="3.40.50.300:FF:000366">
    <property type="entry name" value="GTPase, IMAP family member 2"/>
    <property type="match status" value="1"/>
</dbReference>
<evidence type="ECO:0000256" key="4">
    <source>
        <dbReference type="SAM" id="Coils"/>
    </source>
</evidence>
<dbReference type="STRING" id="31033.ENSTRUP00000053044"/>
<dbReference type="Proteomes" id="UP000005226">
    <property type="component" value="Chromosome 21"/>
</dbReference>
<keyword evidence="3" id="KW-0342">GTP-binding</keyword>
<evidence type="ECO:0000256" key="5">
    <source>
        <dbReference type="SAM" id="MobiDB-lite"/>
    </source>
</evidence>
<dbReference type="GeneTree" id="ENSGT00940000164100"/>
<evidence type="ECO:0000256" key="3">
    <source>
        <dbReference type="ARBA" id="ARBA00023134"/>
    </source>
</evidence>
<feature type="coiled-coil region" evidence="4">
    <location>
        <begin position="771"/>
        <end position="809"/>
    </location>
</feature>
<feature type="coiled-coil region" evidence="4">
    <location>
        <begin position="833"/>
        <end position="867"/>
    </location>
</feature>
<evidence type="ECO:0000256" key="2">
    <source>
        <dbReference type="ARBA" id="ARBA00022741"/>
    </source>
</evidence>
<dbReference type="AlphaFoldDB" id="A0A3B5KCE9"/>
<feature type="region of interest" description="Disordered" evidence="5">
    <location>
        <begin position="376"/>
        <end position="406"/>
    </location>
</feature>
<dbReference type="GeneID" id="105418007"/>
<dbReference type="PANTHER" id="PTHR10903">
    <property type="entry name" value="GTPASE, IMAP FAMILY MEMBER-RELATED"/>
    <property type="match status" value="1"/>
</dbReference>
<dbReference type="InterPro" id="IPR006703">
    <property type="entry name" value="G_AIG1"/>
</dbReference>
<evidence type="ECO:0000259" key="6">
    <source>
        <dbReference type="PROSITE" id="PS51720"/>
    </source>
</evidence>
<proteinExistence type="inferred from homology"/>
<dbReference type="Ensembl" id="ENSTRUT00000053310.2">
    <property type="protein sequence ID" value="ENSTRUP00000053044.2"/>
    <property type="gene ID" value="ENSTRUG00000025882.2"/>
</dbReference>
<feature type="compositionally biased region" description="Basic residues" evidence="5">
    <location>
        <begin position="376"/>
        <end position="388"/>
    </location>
</feature>
<keyword evidence="8" id="KW-1185">Reference proteome</keyword>
<dbReference type="Pfam" id="PF04548">
    <property type="entry name" value="AIG1"/>
    <property type="match status" value="3"/>
</dbReference>
<gene>
    <name evidence="7" type="primary">LOC105418007</name>
</gene>
<evidence type="ECO:0000313" key="7">
    <source>
        <dbReference type="Ensembl" id="ENSTRUP00000053044.2"/>
    </source>
</evidence>
<dbReference type="Gene3D" id="3.40.50.300">
    <property type="entry name" value="P-loop containing nucleotide triphosphate hydrolases"/>
    <property type="match status" value="3"/>
</dbReference>
<feature type="region of interest" description="Disordered" evidence="5">
    <location>
        <begin position="681"/>
        <end position="730"/>
    </location>
</feature>
<reference evidence="7" key="3">
    <citation type="submission" date="2025-09" db="UniProtKB">
        <authorList>
            <consortium name="Ensembl"/>
        </authorList>
    </citation>
    <scope>IDENTIFICATION</scope>
</reference>
<dbReference type="RefSeq" id="XP_029685775.1">
    <property type="nucleotide sequence ID" value="XM_029829915.1"/>
</dbReference>
<dbReference type="OMA" id="WINERME"/>
<reference evidence="7 8" key="1">
    <citation type="journal article" date="2011" name="Genome Biol. Evol.">
        <title>Integration of the genetic map and genome assembly of fugu facilitates insights into distinct features of genome evolution in teleosts and mammals.</title>
        <authorList>
            <person name="Kai W."/>
            <person name="Kikuchi K."/>
            <person name="Tohari S."/>
            <person name="Chew A.K."/>
            <person name="Tay A."/>
            <person name="Fujiwara A."/>
            <person name="Hosoya S."/>
            <person name="Suetake H."/>
            <person name="Naruse K."/>
            <person name="Brenner S."/>
            <person name="Suzuki Y."/>
            <person name="Venkatesh B."/>
        </authorList>
    </citation>
    <scope>NUCLEOTIDE SEQUENCE [LARGE SCALE GENOMIC DNA]</scope>
</reference>
<keyword evidence="4" id="KW-0175">Coiled coil</keyword>
<accession>A0A3B5KCE9</accession>
<evidence type="ECO:0000313" key="8">
    <source>
        <dbReference type="Proteomes" id="UP000005226"/>
    </source>
</evidence>
<keyword evidence="2" id="KW-0547">Nucleotide-binding</keyword>